<accession>A0AAX4JB21</accession>
<gene>
    <name evidence="1" type="ORF">VNE69_04008</name>
</gene>
<dbReference type="KEGG" id="vnx:VNE69_04008"/>
<dbReference type="RefSeq" id="XP_065329324.1">
    <property type="nucleotide sequence ID" value="XM_065473252.1"/>
</dbReference>
<dbReference type="AlphaFoldDB" id="A0AAX4JB21"/>
<protein>
    <submittedName>
        <fullName evidence="1">Uncharacterized protein</fullName>
    </submittedName>
</protein>
<keyword evidence="2" id="KW-1185">Reference proteome</keyword>
<evidence type="ECO:0000313" key="1">
    <source>
        <dbReference type="EMBL" id="WUR03179.1"/>
    </source>
</evidence>
<dbReference type="Proteomes" id="UP001334084">
    <property type="component" value="Chromosome 4"/>
</dbReference>
<dbReference type="EMBL" id="CP142729">
    <property type="protein sequence ID" value="WUR03179.1"/>
    <property type="molecule type" value="Genomic_DNA"/>
</dbReference>
<organism evidence="1 2">
    <name type="scientific">Vairimorpha necatrix</name>
    <dbReference type="NCBI Taxonomy" id="6039"/>
    <lineage>
        <taxon>Eukaryota</taxon>
        <taxon>Fungi</taxon>
        <taxon>Fungi incertae sedis</taxon>
        <taxon>Microsporidia</taxon>
        <taxon>Nosematidae</taxon>
        <taxon>Vairimorpha</taxon>
    </lineage>
</organism>
<evidence type="ECO:0000313" key="2">
    <source>
        <dbReference type="Proteomes" id="UP001334084"/>
    </source>
</evidence>
<dbReference type="GeneID" id="90540998"/>
<reference evidence="1" key="1">
    <citation type="journal article" date="2024" name="BMC Genomics">
        <title>Functional annotation of a divergent genome using sequence and structure-based similarity.</title>
        <authorList>
            <person name="Svedberg D."/>
            <person name="Winiger R.R."/>
            <person name="Berg A."/>
            <person name="Sharma H."/>
            <person name="Tellgren-Roth C."/>
            <person name="Debrunner-Vossbrinck B.A."/>
            <person name="Vossbrinck C.R."/>
            <person name="Barandun J."/>
        </authorList>
    </citation>
    <scope>NUCLEOTIDE SEQUENCE</scope>
    <source>
        <strain evidence="1">Illinois isolate</strain>
    </source>
</reference>
<sequence length="536" mass="64763">MEVFNNFKFIILNKIQEKDYITIDSHRKNEIETLNYIDEIKEIRAIFNVNSNCDLSNKEHLLFLLAIKIFERQRISTKNVILEYSKTDTTLNKNYEYMIKITKKLNTLRKFKKEPNKFFFDYIVDKNSLLYNGFHRNQKNGKLIYYNYTNQQFYVKKKGTFYINFFIFCENFLYFFEIDVRDLNINQYFNNKLLNSLKVCQSDRKVLQLTLKLFNIFELTDIYKSKNLDNITCFNTRIEVYHNYLCYKKENKEHFAVKIEKDVIIFEYMRIKNIHKVKKFLKENDTRYRVTKSCFKEFKKLFEFMTKQRERNFIEVELCYRLLESNGLIKKIVHRIYMDNESALRLVLINICANIEVMKMSNIKDHLNEKRELNLFLEDSNIEDMTRIIIKIIKNIDDDFSYIIKCCLFIEIENVLNDTNFTFNRLIEDLRQIGSTSLMNKLVKCFHLDKFTKKYYDLLNIFSKMLLTKGNIEEVIFKTWLGIFQVTSLISGVPKKINIEDKIHIINDEIPLWFTGSIEELKRLNEDIFSKLNKNN</sequence>
<name>A0AAX4JB21_9MICR</name>
<proteinExistence type="predicted"/>